<dbReference type="SMART" id="SM00575">
    <property type="entry name" value="ZnF_PMZ"/>
    <property type="match status" value="1"/>
</dbReference>
<dbReference type="Gramene" id="TRITD1Av1G062210.1">
    <property type="protein sequence ID" value="TRITD1Av1G062210.1"/>
    <property type="gene ID" value="TRITD1Av1G062210"/>
</dbReference>
<dbReference type="GO" id="GO:0005634">
    <property type="term" value="C:nucleus"/>
    <property type="evidence" value="ECO:0007669"/>
    <property type="project" value="UniProtKB-SubCell"/>
</dbReference>
<evidence type="ECO:0000256" key="1">
    <source>
        <dbReference type="ARBA" id="ARBA00005889"/>
    </source>
</evidence>
<dbReference type="PROSITE" id="PS50966">
    <property type="entry name" value="ZF_SWIM"/>
    <property type="match status" value="1"/>
</dbReference>
<accession>A0A9R0Q494</accession>
<evidence type="ECO:0000256" key="2">
    <source>
        <dbReference type="ARBA" id="ARBA00022723"/>
    </source>
</evidence>
<evidence type="ECO:0000256" key="7">
    <source>
        <dbReference type="SAM" id="MobiDB-lite"/>
    </source>
</evidence>
<evidence type="ECO:0000256" key="4">
    <source>
        <dbReference type="ARBA" id="ARBA00022833"/>
    </source>
</evidence>
<dbReference type="Proteomes" id="UP000324705">
    <property type="component" value="Chromosome 1A"/>
</dbReference>
<keyword evidence="10" id="KW-1185">Reference proteome</keyword>
<reference evidence="9 10" key="1">
    <citation type="submission" date="2017-09" db="EMBL/GenBank/DDBJ databases">
        <authorList>
            <consortium name="International Durum Wheat Genome Sequencing Consortium (IDWGSC)"/>
            <person name="Milanesi L."/>
        </authorList>
    </citation>
    <scope>NUCLEOTIDE SEQUENCE [LARGE SCALE GENOMIC DNA]</scope>
    <source>
        <strain evidence="10">cv. Svevo</strain>
    </source>
</reference>
<dbReference type="Pfam" id="PF03101">
    <property type="entry name" value="FAR1"/>
    <property type="match status" value="1"/>
</dbReference>
<dbReference type="InterPro" id="IPR018289">
    <property type="entry name" value="MULE_transposase_dom"/>
</dbReference>
<dbReference type="GO" id="GO:0006355">
    <property type="term" value="P:regulation of DNA-templated transcription"/>
    <property type="evidence" value="ECO:0007669"/>
    <property type="project" value="UniProtKB-UniRule"/>
</dbReference>
<evidence type="ECO:0000256" key="6">
    <source>
        <dbReference type="RuleBase" id="RU367018"/>
    </source>
</evidence>
<feature type="region of interest" description="Disordered" evidence="7">
    <location>
        <begin position="737"/>
        <end position="757"/>
    </location>
</feature>
<keyword evidence="2 6" id="KW-0479">Metal-binding</keyword>
<dbReference type="EMBL" id="LT934111">
    <property type="protein sequence ID" value="VAH03355.1"/>
    <property type="molecule type" value="Genomic_DNA"/>
</dbReference>
<sequence length="811" mass="94339">MRYSIEPGINLDEVAEQNRPVLDEDDEDAFIVEEIGDSSDERQVEPIMTLEPKKGMVFDSEDDAVRFYKGYAKKKGFGVMRRTTRYGEDNMVTYFTLACSRQGKTQCSAKNSFMPNPSTRMQCPAKSNFSRREEKFCITSLTLDHNHPISPSKSRFLRCHKKLDLHSKRRLELNDQAGIRMNKNFGSLVMEAGGYGNLEFGEKECRNYLQEKRRLQLGAGDAHAVYQYFLRMQSKDPDFFHVMDVAEDGRLRNVFWADARSRAAYESYWDAITFDTTYLTNKYKMPFAPFVGVNHHGESVLLGCGLLSNEDTETFVWLFKSWLCCMSYKPPNAIITDQCKAMQNAIEEVFPQTRHRWCIWHIMKKIPEKLSGYEKYEKIKYTLSNVVYDSLTKHDFDKAWAEMINKYDLQENEWLAGLYDNKNRWVPAYVKDTFWAGMSSTQRSESMNSFFDGYVNARTTLKQFVEQYENALRDKVEKENKADSKSFQEEIPCITHYDFEKQFQAAYTNAKFQEFQEQLRGKIYCYPSLLNKQGSLFSFGVSEDRKIFFEGEDGEIKEKWIASEFTVLFNQEECDVQCICRLFEFRGILCSHIISVLALMKIRDVPSRYILQRWRKDFKRKHTFIKCSYGDMLNTPVVQRYDDLCKRSREVAEKGAESDTLRDLVMDGLDELERKIEAYCASQDVQEDDPTSKQEDTMLNKEKLVLSPIPVRSVGRPPSKRKMSKVDQVIKKLRAKKRHVPKTTTKVPSQKQGKGNAHYEGYEAGSFLFFPNEFQELQTNEPATPTHIMSYIDILQGKKDVMDLLAANLNG</sequence>
<dbReference type="Pfam" id="PF10551">
    <property type="entry name" value="MULE"/>
    <property type="match status" value="1"/>
</dbReference>
<feature type="compositionally biased region" description="Polar residues" evidence="7">
    <location>
        <begin position="742"/>
        <end position="753"/>
    </location>
</feature>
<evidence type="ECO:0000256" key="5">
    <source>
        <dbReference type="PROSITE-ProRule" id="PRU00325"/>
    </source>
</evidence>
<dbReference type="PANTHER" id="PTHR31669:SF283">
    <property type="entry name" value="PROTEIN FAR1-RELATED SEQUENCE"/>
    <property type="match status" value="1"/>
</dbReference>
<dbReference type="PANTHER" id="PTHR31669">
    <property type="entry name" value="PROTEIN FAR1-RELATED SEQUENCE 10-RELATED"/>
    <property type="match status" value="1"/>
</dbReference>
<feature type="domain" description="SWIM-type" evidence="8">
    <location>
        <begin position="565"/>
        <end position="601"/>
    </location>
</feature>
<dbReference type="InterPro" id="IPR006564">
    <property type="entry name" value="Znf_PMZ"/>
</dbReference>
<dbReference type="OMA" id="KWIASEF"/>
<name>A0A9R0Q494_TRITD</name>
<evidence type="ECO:0000259" key="8">
    <source>
        <dbReference type="PROSITE" id="PS50966"/>
    </source>
</evidence>
<dbReference type="InterPro" id="IPR007527">
    <property type="entry name" value="Znf_SWIM"/>
</dbReference>
<dbReference type="GO" id="GO:0008270">
    <property type="term" value="F:zinc ion binding"/>
    <property type="evidence" value="ECO:0007669"/>
    <property type="project" value="UniProtKB-UniRule"/>
</dbReference>
<dbReference type="InterPro" id="IPR004330">
    <property type="entry name" value="FAR1_DNA_bnd_dom"/>
</dbReference>
<evidence type="ECO:0000256" key="3">
    <source>
        <dbReference type="ARBA" id="ARBA00022771"/>
    </source>
</evidence>
<dbReference type="InterPro" id="IPR031052">
    <property type="entry name" value="FHY3/FAR1"/>
</dbReference>
<comment type="subcellular location">
    <subcellularLocation>
        <location evidence="6">Nucleus</location>
    </subcellularLocation>
</comment>
<keyword evidence="6" id="KW-0539">Nucleus</keyword>
<comment type="function">
    <text evidence="6">Putative transcription activator involved in regulating light control of development.</text>
</comment>
<proteinExistence type="inferred from homology"/>
<protein>
    <recommendedName>
        <fullName evidence="6">Protein FAR1-RELATED SEQUENCE</fullName>
    </recommendedName>
</protein>
<organism evidence="9 10">
    <name type="scientific">Triticum turgidum subsp. durum</name>
    <name type="common">Durum wheat</name>
    <name type="synonym">Triticum durum</name>
    <dbReference type="NCBI Taxonomy" id="4567"/>
    <lineage>
        <taxon>Eukaryota</taxon>
        <taxon>Viridiplantae</taxon>
        <taxon>Streptophyta</taxon>
        <taxon>Embryophyta</taxon>
        <taxon>Tracheophyta</taxon>
        <taxon>Spermatophyta</taxon>
        <taxon>Magnoliopsida</taxon>
        <taxon>Liliopsida</taxon>
        <taxon>Poales</taxon>
        <taxon>Poaceae</taxon>
        <taxon>BOP clade</taxon>
        <taxon>Pooideae</taxon>
        <taxon>Triticodae</taxon>
        <taxon>Triticeae</taxon>
        <taxon>Triticinae</taxon>
        <taxon>Triticum</taxon>
    </lineage>
</organism>
<dbReference type="AlphaFoldDB" id="A0A9R0Q494"/>
<comment type="similarity">
    <text evidence="1 6">Belongs to the FHY3/FAR1 family.</text>
</comment>
<dbReference type="Pfam" id="PF04434">
    <property type="entry name" value="SWIM"/>
    <property type="match status" value="1"/>
</dbReference>
<keyword evidence="3 5" id="KW-0863">Zinc-finger</keyword>
<keyword evidence="4 6" id="KW-0862">Zinc</keyword>
<gene>
    <name evidence="9" type="ORF">TRITD_1Av1G062210</name>
</gene>
<evidence type="ECO:0000313" key="10">
    <source>
        <dbReference type="Proteomes" id="UP000324705"/>
    </source>
</evidence>
<evidence type="ECO:0000313" key="9">
    <source>
        <dbReference type="EMBL" id="VAH03355.1"/>
    </source>
</evidence>